<proteinExistence type="predicted"/>
<dbReference type="OrthoDB" id="5421247at2759"/>
<comment type="caution">
    <text evidence="1">The sequence shown here is derived from an EMBL/GenBank/DDBJ whole genome shotgun (WGS) entry which is preliminary data.</text>
</comment>
<organism evidence="1 2">
    <name type="scientific">Ophiocordyceps australis</name>
    <dbReference type="NCBI Taxonomy" id="1399860"/>
    <lineage>
        <taxon>Eukaryota</taxon>
        <taxon>Fungi</taxon>
        <taxon>Dikarya</taxon>
        <taxon>Ascomycota</taxon>
        <taxon>Pezizomycotina</taxon>
        <taxon>Sordariomycetes</taxon>
        <taxon>Hypocreomycetidae</taxon>
        <taxon>Hypocreales</taxon>
        <taxon>Ophiocordycipitaceae</taxon>
        <taxon>Ophiocordyceps</taxon>
    </lineage>
</organism>
<dbReference type="EMBL" id="NJET01000344">
    <property type="protein sequence ID" value="PHH58675.1"/>
    <property type="molecule type" value="Genomic_DNA"/>
</dbReference>
<evidence type="ECO:0000313" key="1">
    <source>
        <dbReference type="EMBL" id="PHH58675.1"/>
    </source>
</evidence>
<accession>A0A2C5XN68</accession>
<dbReference type="AlphaFoldDB" id="A0A2C5XN68"/>
<sequence>MLAPEPTHRKTTEDVDFIINIDEAPDGVKRRLLALSDSPFIQRAQMFYYKCPAGGWIQVDFTAQMTIYCADDG</sequence>
<protein>
    <submittedName>
        <fullName evidence="1">Uncharacterized protein</fullName>
    </submittedName>
</protein>
<reference evidence="1 2" key="1">
    <citation type="submission" date="2017-06" db="EMBL/GenBank/DDBJ databases">
        <title>Ant-infecting Ophiocordyceps genomes reveal a high diversity of potential behavioral manipulation genes and a possible major role for enterotoxins.</title>
        <authorList>
            <person name="De Bekker C."/>
            <person name="Evans H.C."/>
            <person name="Brachmann A."/>
            <person name="Hughes D.P."/>
        </authorList>
    </citation>
    <scope>NUCLEOTIDE SEQUENCE [LARGE SCALE GENOMIC DNA]</scope>
    <source>
        <strain evidence="1 2">Map64</strain>
    </source>
</reference>
<keyword evidence="2" id="KW-1185">Reference proteome</keyword>
<gene>
    <name evidence="1" type="ORF">CDD81_4883</name>
</gene>
<name>A0A2C5XN68_9HYPO</name>
<dbReference type="Proteomes" id="UP000226192">
    <property type="component" value="Unassembled WGS sequence"/>
</dbReference>
<evidence type="ECO:0000313" key="2">
    <source>
        <dbReference type="Proteomes" id="UP000226192"/>
    </source>
</evidence>